<feature type="compositionally biased region" description="Polar residues" evidence="1">
    <location>
        <begin position="460"/>
        <end position="477"/>
    </location>
</feature>
<dbReference type="SUPFAM" id="SSF46689">
    <property type="entry name" value="Homeodomain-like"/>
    <property type="match status" value="1"/>
</dbReference>
<accession>A0A8H5BWP3</accession>
<sequence length="615" mass="68881">MPALDESDYISSSGEEEDTRDAAAREAANERQQADDAPAASPTPSPPPQRANSVRQKRGDPTFQDKNGAPICFFFGPGVQQHSKEGLTRHIRDRGGKVVLTNKEADTVLIGPKHSERDLQAMRDSYCTSVDPTLRKIMVEKTSFVKDCIDSGKVRHKRKRKTKQGESELNGRTEFTPDDEEHLCKFLWQATGNGGRGRKGINLYKRMVSMAEHADEHRWAKRHPPGSWRSRYKTHQKRLDKMIMKVAAETPEDVRQHFENNRGHGSAALEDVNDEVEPENDSELEPESEDEGPPRRRRRTAAIDEPRRARQRLRVASSSPPRASGSRLRHNAREKKAQPEGEEEVQEDELEEEEMPQIPDSLFDGPYDDPILAGDNTQTALVNISAERHQDSNEHGPSHSDLRGLQKTGGQADRTPASTQLSSLRPNVPARPEVPRKAAKRPRPQIPASPPPEKQEDYIPQSSPIRQSENGHSSVQRQQDRARVSDMTNNPTPRTIDTRRQPFSIRRLTLPRPIVAHTASPQASSSRVPLRQSMAQGRPAQGIYPVILPSHHIVPAMSTPVRRASVSSSDNDSSNFPVPGTKADSMKKYLREEHIRTPYTATPGTRAAAYLSQRM</sequence>
<dbReference type="Gene3D" id="1.10.10.60">
    <property type="entry name" value="Homeodomain-like"/>
    <property type="match status" value="1"/>
</dbReference>
<feature type="compositionally biased region" description="Low complexity" evidence="1">
    <location>
        <begin position="314"/>
        <end position="326"/>
    </location>
</feature>
<proteinExistence type="predicted"/>
<feature type="region of interest" description="Disordered" evidence="1">
    <location>
        <begin position="1"/>
        <end position="66"/>
    </location>
</feature>
<organism evidence="2 3">
    <name type="scientific">Psilocybe cf. subviscida</name>
    <dbReference type="NCBI Taxonomy" id="2480587"/>
    <lineage>
        <taxon>Eukaryota</taxon>
        <taxon>Fungi</taxon>
        <taxon>Dikarya</taxon>
        <taxon>Basidiomycota</taxon>
        <taxon>Agaricomycotina</taxon>
        <taxon>Agaricomycetes</taxon>
        <taxon>Agaricomycetidae</taxon>
        <taxon>Agaricales</taxon>
        <taxon>Agaricineae</taxon>
        <taxon>Strophariaceae</taxon>
        <taxon>Psilocybe</taxon>
    </lineage>
</organism>
<evidence type="ECO:0000313" key="2">
    <source>
        <dbReference type="EMBL" id="KAF5330947.1"/>
    </source>
</evidence>
<feature type="compositionally biased region" description="Acidic residues" evidence="1">
    <location>
        <begin position="1"/>
        <end position="19"/>
    </location>
</feature>
<feature type="compositionally biased region" description="Basic and acidic residues" evidence="1">
    <location>
        <begin position="20"/>
        <end position="34"/>
    </location>
</feature>
<evidence type="ECO:0008006" key="4">
    <source>
        <dbReference type="Google" id="ProtNLM"/>
    </source>
</evidence>
<feature type="compositionally biased region" description="Polar residues" evidence="1">
    <location>
        <begin position="416"/>
        <end position="425"/>
    </location>
</feature>
<dbReference type="OrthoDB" id="435460at2759"/>
<dbReference type="Proteomes" id="UP000567179">
    <property type="component" value="Unassembled WGS sequence"/>
</dbReference>
<dbReference type="EMBL" id="JAACJJ010000001">
    <property type="protein sequence ID" value="KAF5330947.1"/>
    <property type="molecule type" value="Genomic_DNA"/>
</dbReference>
<dbReference type="AlphaFoldDB" id="A0A8H5BWP3"/>
<reference evidence="2 3" key="1">
    <citation type="journal article" date="2020" name="ISME J.">
        <title>Uncovering the hidden diversity of litter-decomposition mechanisms in mushroom-forming fungi.</title>
        <authorList>
            <person name="Floudas D."/>
            <person name="Bentzer J."/>
            <person name="Ahren D."/>
            <person name="Johansson T."/>
            <person name="Persson P."/>
            <person name="Tunlid A."/>
        </authorList>
    </citation>
    <scope>NUCLEOTIDE SEQUENCE [LARGE SCALE GENOMIC DNA]</scope>
    <source>
        <strain evidence="2 3">CBS 101986</strain>
    </source>
</reference>
<feature type="compositionally biased region" description="Acidic residues" evidence="1">
    <location>
        <begin position="340"/>
        <end position="355"/>
    </location>
</feature>
<name>A0A8H5BWP3_9AGAR</name>
<comment type="caution">
    <text evidence="2">The sequence shown here is derived from an EMBL/GenBank/DDBJ whole genome shotgun (WGS) entry which is preliminary data.</text>
</comment>
<gene>
    <name evidence="2" type="ORF">D9619_005416</name>
</gene>
<feature type="region of interest" description="Disordered" evidence="1">
    <location>
        <begin position="155"/>
        <end position="174"/>
    </location>
</feature>
<feature type="compositionally biased region" description="Basic and acidic residues" evidence="1">
    <location>
        <begin position="386"/>
        <end position="404"/>
    </location>
</feature>
<feature type="compositionally biased region" description="Polar residues" evidence="1">
    <location>
        <begin position="486"/>
        <end position="495"/>
    </location>
</feature>
<protein>
    <recommendedName>
        <fullName evidence="4">BRCT domain-containing protein</fullName>
    </recommendedName>
</protein>
<feature type="compositionally biased region" description="Acidic residues" evidence="1">
    <location>
        <begin position="271"/>
        <end position="291"/>
    </location>
</feature>
<evidence type="ECO:0000256" key="1">
    <source>
        <dbReference type="SAM" id="MobiDB-lite"/>
    </source>
</evidence>
<dbReference type="CDD" id="cd11655">
    <property type="entry name" value="rap1_myb-like"/>
    <property type="match status" value="1"/>
</dbReference>
<keyword evidence="3" id="KW-1185">Reference proteome</keyword>
<dbReference type="InterPro" id="IPR009057">
    <property type="entry name" value="Homeodomain-like_sf"/>
</dbReference>
<evidence type="ECO:0000313" key="3">
    <source>
        <dbReference type="Proteomes" id="UP000567179"/>
    </source>
</evidence>
<feature type="region of interest" description="Disordered" evidence="1">
    <location>
        <begin position="264"/>
        <end position="497"/>
    </location>
</feature>